<evidence type="ECO:0000313" key="3">
    <source>
        <dbReference type="RefSeq" id="XP_028968877.1"/>
    </source>
</evidence>
<feature type="region of interest" description="Disordered" evidence="1">
    <location>
        <begin position="323"/>
        <end position="415"/>
    </location>
</feature>
<dbReference type="AlphaFoldDB" id="A0AAJ7SJF5"/>
<protein>
    <submittedName>
        <fullName evidence="3">Uncharacterized protein LOC114828537</fullName>
    </submittedName>
</protein>
<organism evidence="2 3">
    <name type="scientific">Galendromus occidentalis</name>
    <name type="common">western predatory mite</name>
    <dbReference type="NCBI Taxonomy" id="34638"/>
    <lineage>
        <taxon>Eukaryota</taxon>
        <taxon>Metazoa</taxon>
        <taxon>Ecdysozoa</taxon>
        <taxon>Arthropoda</taxon>
        <taxon>Chelicerata</taxon>
        <taxon>Arachnida</taxon>
        <taxon>Acari</taxon>
        <taxon>Parasitiformes</taxon>
        <taxon>Mesostigmata</taxon>
        <taxon>Gamasina</taxon>
        <taxon>Phytoseioidea</taxon>
        <taxon>Phytoseiidae</taxon>
        <taxon>Typhlodrominae</taxon>
        <taxon>Galendromus</taxon>
    </lineage>
</organism>
<accession>A0AAJ7SJF5</accession>
<evidence type="ECO:0000256" key="1">
    <source>
        <dbReference type="SAM" id="MobiDB-lite"/>
    </source>
</evidence>
<sequence length="469" mass="52985">MVKPLTVCGPCHGDAVKKTENASECELCQLKARNSELEAIVAKMDTDRRACVMLIGDTQLMKLRKAPHYMNEYFGNNTPRMLVRWQVNENIERMLAYLLESFKVSRPHAVGFHVLWFGGLHDTTLEDYDRSKYLERLKVALKTVHDDARSLSVTWATLPESAHNAEAAHINEEMVRCSADTDWLKILDLRFVSRREGTMDANEAIWTTKGSQCVFESLKKFFVEKLEYTEEELSSLEESAKKNREKRQKREAKQVKKTPEGAAAAATTNGDGPAKNNGTEAAAPTSGRKKKVAAQKTPETQGAVRVQTQKAAITKKFPAVEIRNKPKVANPRRAKAVAVVPQRAPRGQQKQQQQQQQPQQQQQQQQKHQQKPQQVQQQHQQVQQQQAPRNQGKRFHNASNKRSFRQDGGGQAGNFTGQANYVDAWTTGAVSYQNTYGNGQAKRARKQNNDAGYAGSYYDYGNYSEDIQY</sequence>
<dbReference type="RefSeq" id="XP_028968877.1">
    <property type="nucleotide sequence ID" value="XM_029113044.1"/>
</dbReference>
<reference evidence="3" key="1">
    <citation type="submission" date="2025-08" db="UniProtKB">
        <authorList>
            <consortium name="RefSeq"/>
        </authorList>
    </citation>
    <scope>IDENTIFICATION</scope>
</reference>
<feature type="region of interest" description="Disordered" evidence="1">
    <location>
        <begin position="233"/>
        <end position="309"/>
    </location>
</feature>
<proteinExistence type="predicted"/>
<name>A0AAJ7SJF5_9ACAR</name>
<dbReference type="KEGG" id="goe:114828537"/>
<gene>
    <name evidence="3" type="primary">LOC114828537</name>
</gene>
<dbReference type="Proteomes" id="UP000694867">
    <property type="component" value="Unplaced"/>
</dbReference>
<evidence type="ECO:0000313" key="2">
    <source>
        <dbReference type="Proteomes" id="UP000694867"/>
    </source>
</evidence>
<feature type="compositionally biased region" description="Low complexity" evidence="1">
    <location>
        <begin position="449"/>
        <end position="469"/>
    </location>
</feature>
<feature type="compositionally biased region" description="Low complexity" evidence="1">
    <location>
        <begin position="348"/>
        <end position="386"/>
    </location>
</feature>
<keyword evidence="2" id="KW-1185">Reference proteome</keyword>
<feature type="region of interest" description="Disordered" evidence="1">
    <location>
        <begin position="437"/>
        <end position="469"/>
    </location>
</feature>
<dbReference type="GeneID" id="114828537"/>